<evidence type="ECO:0000313" key="3">
    <source>
        <dbReference type="Proteomes" id="UP000824540"/>
    </source>
</evidence>
<dbReference type="EMBL" id="JAFBMS010000003">
    <property type="protein sequence ID" value="KAG9354064.1"/>
    <property type="molecule type" value="Genomic_DNA"/>
</dbReference>
<feature type="region of interest" description="Disordered" evidence="1">
    <location>
        <begin position="1"/>
        <end position="21"/>
    </location>
</feature>
<evidence type="ECO:0000256" key="1">
    <source>
        <dbReference type="SAM" id="MobiDB-lite"/>
    </source>
</evidence>
<dbReference type="Proteomes" id="UP000824540">
    <property type="component" value="Unassembled WGS sequence"/>
</dbReference>
<evidence type="ECO:0000313" key="2">
    <source>
        <dbReference type="EMBL" id="KAG9354064.1"/>
    </source>
</evidence>
<dbReference type="AlphaFoldDB" id="A0A8T2PRU2"/>
<name>A0A8T2PRU2_9TELE</name>
<comment type="caution">
    <text evidence="2">The sequence shown here is derived from an EMBL/GenBank/DDBJ whole genome shotgun (WGS) entry which is preliminary data.</text>
</comment>
<reference evidence="2" key="1">
    <citation type="thesis" date="2021" institute="BYU ScholarsArchive" country="Provo, UT, USA">
        <title>Applications of and Algorithms for Genome Assembly and Genomic Analyses with an Emphasis on Marine Teleosts.</title>
        <authorList>
            <person name="Pickett B.D."/>
        </authorList>
    </citation>
    <scope>NUCLEOTIDE SEQUENCE</scope>
    <source>
        <strain evidence="2">HI-2016</strain>
    </source>
</reference>
<sequence>MKVNPSQISHKKGSGKRTREKEPWTYCESLEPLFVKFSLGHPGKTRVDSQWPCMCSKKQLSRRIAGEAVIFLPDDYEPWHTGVERKRGWDSWQANRSLMLRGSQG</sequence>
<keyword evidence="3" id="KW-1185">Reference proteome</keyword>
<proteinExistence type="predicted"/>
<accession>A0A8T2PRU2</accession>
<gene>
    <name evidence="2" type="ORF">JZ751_012188</name>
</gene>
<protein>
    <submittedName>
        <fullName evidence="2">Uncharacterized protein</fullName>
    </submittedName>
</protein>
<organism evidence="2 3">
    <name type="scientific">Albula glossodonta</name>
    <name type="common">roundjaw bonefish</name>
    <dbReference type="NCBI Taxonomy" id="121402"/>
    <lineage>
        <taxon>Eukaryota</taxon>
        <taxon>Metazoa</taxon>
        <taxon>Chordata</taxon>
        <taxon>Craniata</taxon>
        <taxon>Vertebrata</taxon>
        <taxon>Euteleostomi</taxon>
        <taxon>Actinopterygii</taxon>
        <taxon>Neopterygii</taxon>
        <taxon>Teleostei</taxon>
        <taxon>Albuliformes</taxon>
        <taxon>Albulidae</taxon>
        <taxon>Albula</taxon>
    </lineage>
</organism>